<keyword evidence="6 7" id="KW-0819">tRNA processing</keyword>
<dbReference type="InterPro" id="IPR055361">
    <property type="entry name" value="tRNA_methyltr_TrmB_bact"/>
</dbReference>
<evidence type="ECO:0000256" key="1">
    <source>
        <dbReference type="ARBA" id="ARBA00000142"/>
    </source>
</evidence>
<dbReference type="Proteomes" id="UP001183648">
    <property type="component" value="Unassembled WGS sequence"/>
</dbReference>
<feature type="binding site" evidence="7">
    <location>
        <position position="159"/>
    </location>
    <ligand>
        <name>S-adenosyl-L-methionine</name>
        <dbReference type="ChEBI" id="CHEBI:59789"/>
    </ligand>
</feature>
<dbReference type="RefSeq" id="WP_310302639.1">
    <property type="nucleotide sequence ID" value="NZ_BAAAPS010000013.1"/>
</dbReference>
<name>A0ABU2BWC5_9ACTN</name>
<evidence type="ECO:0000256" key="8">
    <source>
        <dbReference type="SAM" id="MobiDB-lite"/>
    </source>
</evidence>
<keyword evidence="10" id="KW-1185">Reference proteome</keyword>
<evidence type="ECO:0000256" key="7">
    <source>
        <dbReference type="HAMAP-Rule" id="MF_01057"/>
    </source>
</evidence>
<dbReference type="SUPFAM" id="SSF53335">
    <property type="entry name" value="S-adenosyl-L-methionine-dependent methyltransferases"/>
    <property type="match status" value="1"/>
</dbReference>
<dbReference type="PROSITE" id="PS51625">
    <property type="entry name" value="SAM_MT_TRMB"/>
    <property type="match status" value="1"/>
</dbReference>
<dbReference type="HAMAP" id="MF_01057">
    <property type="entry name" value="tRNA_methyltr_TrmB"/>
    <property type="match status" value="1"/>
</dbReference>
<feature type="binding site" evidence="7">
    <location>
        <position position="163"/>
    </location>
    <ligand>
        <name>substrate</name>
    </ligand>
</feature>
<dbReference type="EC" id="2.1.1.33" evidence="7"/>
<evidence type="ECO:0000313" key="9">
    <source>
        <dbReference type="EMBL" id="MDR7362937.1"/>
    </source>
</evidence>
<comment type="function">
    <text evidence="2 7">Catalyzes the formation of N(7)-methylguanine at position 46 (m7G46) in tRNA.</text>
</comment>
<keyword evidence="5 7" id="KW-0949">S-adenosyl-L-methionine</keyword>
<evidence type="ECO:0000256" key="5">
    <source>
        <dbReference type="ARBA" id="ARBA00022691"/>
    </source>
</evidence>
<dbReference type="InterPro" id="IPR029063">
    <property type="entry name" value="SAM-dependent_MTases_sf"/>
</dbReference>
<dbReference type="GO" id="GO:0008176">
    <property type="term" value="F:tRNA (guanine(46)-N7)-methyltransferase activity"/>
    <property type="evidence" value="ECO:0007669"/>
    <property type="project" value="UniProtKB-EC"/>
</dbReference>
<sequence length="249" mass="27903">MDREASYDGGVRRAHPSAGLTPDGRRMQVVTSYTRRGSRLTSGQQAAWERRSGQWLVPDAVASEGHLDQRRYWGRAAPDGLVMEIGSGNGEVVAALAAERPEANVLACEVWRPGVAATFLRLEETGLTNVRLLALDAVWVLEHLLRPGELAELWTFFPDPWHKARHHKRRLVTPRVAALVADRLRPGGVWRIATDWPDYAEQVDEVLAGEPRLVGGRTERWAERPVTKFERRGLAEGRPIADWTATREP</sequence>
<comment type="caution">
    <text evidence="7">Lacks conserved residue(s) required for the propagation of feature annotation.</text>
</comment>
<evidence type="ECO:0000256" key="6">
    <source>
        <dbReference type="ARBA" id="ARBA00022694"/>
    </source>
</evidence>
<evidence type="ECO:0000256" key="4">
    <source>
        <dbReference type="ARBA" id="ARBA00022679"/>
    </source>
</evidence>
<gene>
    <name evidence="7" type="primary">trmB</name>
    <name evidence="9" type="ORF">J2S63_002490</name>
</gene>
<dbReference type="NCBIfam" id="TIGR00091">
    <property type="entry name" value="tRNA (guanosine(46)-N7)-methyltransferase TrmB"/>
    <property type="match status" value="1"/>
</dbReference>
<dbReference type="Pfam" id="PF02390">
    <property type="entry name" value="Methyltransf_4"/>
    <property type="match status" value="1"/>
</dbReference>
<comment type="similarity">
    <text evidence="7">Belongs to the class I-like SAM-binding methyltransferase superfamily. TrmB family.</text>
</comment>
<dbReference type="PANTHER" id="PTHR23417">
    <property type="entry name" value="3-DEOXY-D-MANNO-OCTULOSONIC-ACID TRANSFERASE/TRNA GUANINE-N 7 - -METHYLTRANSFERASE"/>
    <property type="match status" value="1"/>
</dbReference>
<evidence type="ECO:0000313" key="10">
    <source>
        <dbReference type="Proteomes" id="UP001183648"/>
    </source>
</evidence>
<evidence type="ECO:0000256" key="3">
    <source>
        <dbReference type="ARBA" id="ARBA00022603"/>
    </source>
</evidence>
<feature type="binding site" evidence="7">
    <location>
        <position position="195"/>
    </location>
    <ligand>
        <name>substrate</name>
    </ligand>
</feature>
<feature type="binding site" evidence="7">
    <location>
        <position position="109"/>
    </location>
    <ligand>
        <name>S-adenosyl-L-methionine</name>
        <dbReference type="ChEBI" id="CHEBI:59789"/>
    </ligand>
</feature>
<protein>
    <recommendedName>
        <fullName evidence="7">tRNA (guanine-N(7)-)-methyltransferase</fullName>
        <ecNumber evidence="7">2.1.1.33</ecNumber>
    </recommendedName>
    <alternativeName>
        <fullName evidence="7">tRNA (guanine(46)-N(7))-methyltransferase</fullName>
    </alternativeName>
    <alternativeName>
        <fullName evidence="7">tRNA(m7G46)-methyltransferase</fullName>
    </alternativeName>
</protein>
<comment type="caution">
    <text evidence="9">The sequence shown here is derived from an EMBL/GenBank/DDBJ whole genome shotgun (WGS) entry which is preliminary data.</text>
</comment>
<proteinExistence type="inferred from homology"/>
<organism evidence="9 10">
    <name type="scientific">Nocardioides marmoribigeumensis</name>
    <dbReference type="NCBI Taxonomy" id="433649"/>
    <lineage>
        <taxon>Bacteria</taxon>
        <taxon>Bacillati</taxon>
        <taxon>Actinomycetota</taxon>
        <taxon>Actinomycetes</taxon>
        <taxon>Propionibacteriales</taxon>
        <taxon>Nocardioidaceae</taxon>
        <taxon>Nocardioides</taxon>
    </lineage>
</organism>
<feature type="binding site" evidence="7">
    <location>
        <position position="136"/>
    </location>
    <ligand>
        <name>S-adenosyl-L-methionine</name>
        <dbReference type="ChEBI" id="CHEBI:59789"/>
    </ligand>
</feature>
<comment type="catalytic activity">
    <reaction evidence="1 7">
        <text>guanosine(46) in tRNA + S-adenosyl-L-methionine = N(7)-methylguanosine(46) in tRNA + S-adenosyl-L-homocysteine</text>
        <dbReference type="Rhea" id="RHEA:42708"/>
        <dbReference type="Rhea" id="RHEA-COMP:10188"/>
        <dbReference type="Rhea" id="RHEA-COMP:10189"/>
        <dbReference type="ChEBI" id="CHEBI:57856"/>
        <dbReference type="ChEBI" id="CHEBI:59789"/>
        <dbReference type="ChEBI" id="CHEBI:74269"/>
        <dbReference type="ChEBI" id="CHEBI:74480"/>
        <dbReference type="EC" id="2.1.1.33"/>
    </reaction>
</comment>
<keyword evidence="4 7" id="KW-0808">Transferase</keyword>
<reference evidence="9 10" key="1">
    <citation type="submission" date="2023-07" db="EMBL/GenBank/DDBJ databases">
        <title>Sequencing the genomes of 1000 actinobacteria strains.</title>
        <authorList>
            <person name="Klenk H.-P."/>
        </authorList>
    </citation>
    <scope>NUCLEOTIDE SEQUENCE [LARGE SCALE GENOMIC DNA]</scope>
    <source>
        <strain evidence="9 10">DSM 19426</strain>
    </source>
</reference>
<dbReference type="InterPro" id="IPR003358">
    <property type="entry name" value="tRNA_(Gua-N-7)_MeTrfase_Trmb"/>
</dbReference>
<accession>A0ABU2BWC5</accession>
<dbReference type="EMBL" id="JAVDYG010000001">
    <property type="protein sequence ID" value="MDR7362937.1"/>
    <property type="molecule type" value="Genomic_DNA"/>
</dbReference>
<feature type="binding site" evidence="7">
    <location>
        <position position="84"/>
    </location>
    <ligand>
        <name>S-adenosyl-L-methionine</name>
        <dbReference type="ChEBI" id="CHEBI:59789"/>
    </ligand>
</feature>
<feature type="binding site" evidence="7">
    <location>
        <begin position="227"/>
        <end position="230"/>
    </location>
    <ligand>
        <name>substrate</name>
    </ligand>
</feature>
<dbReference type="Gene3D" id="3.40.50.150">
    <property type="entry name" value="Vaccinia Virus protein VP39"/>
    <property type="match status" value="1"/>
</dbReference>
<keyword evidence="3 7" id="KW-0489">Methyltransferase</keyword>
<comment type="pathway">
    <text evidence="7">tRNA modification; N(7)-methylguanine-tRNA biosynthesis.</text>
</comment>
<feature type="region of interest" description="Disordered" evidence="8">
    <location>
        <begin position="1"/>
        <end position="24"/>
    </location>
</feature>
<evidence type="ECO:0000256" key="2">
    <source>
        <dbReference type="ARBA" id="ARBA00003015"/>
    </source>
</evidence>
<dbReference type="PANTHER" id="PTHR23417:SF14">
    <property type="entry name" value="PENTACOTRIPEPTIDE-REPEAT REGION OF PRORP DOMAIN-CONTAINING PROTEIN"/>
    <property type="match status" value="1"/>
</dbReference>